<keyword evidence="3" id="KW-1185">Reference proteome</keyword>
<dbReference type="Proteomes" id="UP001403385">
    <property type="component" value="Unassembled WGS sequence"/>
</dbReference>
<protein>
    <recommendedName>
        <fullName evidence="4">Outer membrane protein beta-barrel domain-containing protein</fullName>
    </recommendedName>
</protein>
<feature type="signal peptide" evidence="1">
    <location>
        <begin position="1"/>
        <end position="23"/>
    </location>
</feature>
<evidence type="ECO:0008006" key="4">
    <source>
        <dbReference type="Google" id="ProtNLM"/>
    </source>
</evidence>
<gene>
    <name evidence="2" type="ORF">AAG747_10340</name>
</gene>
<dbReference type="EMBL" id="JBDKWZ010000005">
    <property type="protein sequence ID" value="MEN7548307.1"/>
    <property type="molecule type" value="Genomic_DNA"/>
</dbReference>
<evidence type="ECO:0000256" key="1">
    <source>
        <dbReference type="SAM" id="SignalP"/>
    </source>
</evidence>
<sequence>MWRFQTFIYLLTFIFLFASNSFAQEEEKEETGPKKRKWFVPDHSKIHFAGGYGFLSVSAGKKILRKKRIELDITIGYLPKAIGGDDILTGGIKAQYIPWRIDWKNKPLQIEPLAVGLSIFQAWGTRFNRLNDRNLYSKGYYWWTSNRRFAPFIGQRIQRTYKNSSIKSIGVYYEIGTYDLYIYSWLPNQKTFPFHKLFNFSGGVQLSF</sequence>
<name>A0AAW9RTT2_9BACT</name>
<feature type="chain" id="PRO_5043858196" description="Outer membrane protein beta-barrel domain-containing protein" evidence="1">
    <location>
        <begin position="24"/>
        <end position="208"/>
    </location>
</feature>
<evidence type="ECO:0000313" key="3">
    <source>
        <dbReference type="Proteomes" id="UP001403385"/>
    </source>
</evidence>
<reference evidence="2 3" key="1">
    <citation type="submission" date="2024-04" db="EMBL/GenBank/DDBJ databases">
        <title>Novel genus in family Flammeovirgaceae.</title>
        <authorList>
            <person name="Nguyen T.H."/>
            <person name="Vuong T.Q."/>
            <person name="Le H."/>
            <person name="Kim S.-G."/>
        </authorList>
    </citation>
    <scope>NUCLEOTIDE SEQUENCE [LARGE SCALE GENOMIC DNA]</scope>
    <source>
        <strain evidence="2 3">JCM 23209</strain>
    </source>
</reference>
<dbReference type="RefSeq" id="WP_346821086.1">
    <property type="nucleotide sequence ID" value="NZ_JBDKWZ010000005.1"/>
</dbReference>
<evidence type="ECO:0000313" key="2">
    <source>
        <dbReference type="EMBL" id="MEN7548307.1"/>
    </source>
</evidence>
<comment type="caution">
    <text evidence="2">The sequence shown here is derived from an EMBL/GenBank/DDBJ whole genome shotgun (WGS) entry which is preliminary data.</text>
</comment>
<dbReference type="AlphaFoldDB" id="A0AAW9RTT2"/>
<proteinExistence type="predicted"/>
<organism evidence="2 3">
    <name type="scientific">Rapidithrix thailandica</name>
    <dbReference type="NCBI Taxonomy" id="413964"/>
    <lineage>
        <taxon>Bacteria</taxon>
        <taxon>Pseudomonadati</taxon>
        <taxon>Bacteroidota</taxon>
        <taxon>Cytophagia</taxon>
        <taxon>Cytophagales</taxon>
        <taxon>Flammeovirgaceae</taxon>
        <taxon>Rapidithrix</taxon>
    </lineage>
</organism>
<accession>A0AAW9RTT2</accession>
<keyword evidence="1" id="KW-0732">Signal</keyword>